<dbReference type="PANTHER" id="PTHR37316:SF3">
    <property type="entry name" value="TEICHOIC ACID GLYCEROL-PHOSPHATE TRANSFERASE"/>
    <property type="match status" value="1"/>
</dbReference>
<dbReference type="Gene3D" id="3.40.50.12580">
    <property type="match status" value="1"/>
</dbReference>
<reference evidence="2" key="1">
    <citation type="journal article" date="2019" name="Int. J. Syst. Evol. Microbiol.">
        <title>The Global Catalogue of Microorganisms (GCM) 10K type strain sequencing project: providing services to taxonomists for standard genome sequencing and annotation.</title>
        <authorList>
            <consortium name="The Broad Institute Genomics Platform"/>
            <consortium name="The Broad Institute Genome Sequencing Center for Infectious Disease"/>
            <person name="Wu L."/>
            <person name="Ma J."/>
        </authorList>
    </citation>
    <scope>NUCLEOTIDE SEQUENCE [LARGE SCALE GENOMIC DNA]</scope>
    <source>
        <strain evidence="2">NBRC 112299</strain>
    </source>
</reference>
<dbReference type="InterPro" id="IPR007554">
    <property type="entry name" value="Glycerophosphate_synth"/>
</dbReference>
<protein>
    <recommendedName>
        <fullName evidence="3">CDP-Glycerol:Poly(Glycerophosphate) glycerophosphotransferase</fullName>
    </recommendedName>
</protein>
<organism evidence="1 2">
    <name type="scientific">Demequina litorisediminis</name>
    <dbReference type="NCBI Taxonomy" id="1849022"/>
    <lineage>
        <taxon>Bacteria</taxon>
        <taxon>Bacillati</taxon>
        <taxon>Actinomycetota</taxon>
        <taxon>Actinomycetes</taxon>
        <taxon>Micrococcales</taxon>
        <taxon>Demequinaceae</taxon>
        <taxon>Demequina</taxon>
    </lineage>
</organism>
<proteinExistence type="predicted"/>
<name>A0ABQ6IGR7_9MICO</name>
<dbReference type="EMBL" id="BSUN01000001">
    <property type="protein sequence ID" value="GMA36362.1"/>
    <property type="molecule type" value="Genomic_DNA"/>
</dbReference>
<evidence type="ECO:0008006" key="3">
    <source>
        <dbReference type="Google" id="ProtNLM"/>
    </source>
</evidence>
<dbReference type="RefSeq" id="WP_431308422.1">
    <property type="nucleotide sequence ID" value="NZ_BSUN01000001.1"/>
</dbReference>
<comment type="caution">
    <text evidence="1">The sequence shown here is derived from an EMBL/GenBank/DDBJ whole genome shotgun (WGS) entry which is preliminary data.</text>
</comment>
<keyword evidence="2" id="KW-1185">Reference proteome</keyword>
<dbReference type="Pfam" id="PF04464">
    <property type="entry name" value="Glyphos_transf"/>
    <property type="match status" value="1"/>
</dbReference>
<gene>
    <name evidence="1" type="ORF">GCM10025876_25660</name>
</gene>
<evidence type="ECO:0000313" key="1">
    <source>
        <dbReference type="EMBL" id="GMA36362.1"/>
    </source>
</evidence>
<dbReference type="PANTHER" id="PTHR37316">
    <property type="entry name" value="TEICHOIC ACID GLYCEROL-PHOSPHATE PRIMASE"/>
    <property type="match status" value="1"/>
</dbReference>
<evidence type="ECO:0000313" key="2">
    <source>
        <dbReference type="Proteomes" id="UP001157125"/>
    </source>
</evidence>
<dbReference type="InterPro" id="IPR051612">
    <property type="entry name" value="Teichoic_Acid_Biosynth"/>
</dbReference>
<sequence length="143" mass="15468">MTLLDFEDGKAQANFVDSAALITDYSSMAFNAAFLRRPVVYFQFDAERFMNGGHTSRPGYFSYESDGFGPVVDEVDEVIASVKAALEEGDEATAEYAARADATFAFRDAGASERVTQAILAMRQAVPSPLAEFNPQADSAEQG</sequence>
<dbReference type="InterPro" id="IPR043148">
    <property type="entry name" value="TagF_C"/>
</dbReference>
<accession>A0ABQ6IGR7</accession>
<dbReference type="Proteomes" id="UP001157125">
    <property type="component" value="Unassembled WGS sequence"/>
</dbReference>